<dbReference type="InterPro" id="IPR035906">
    <property type="entry name" value="MetI-like_sf"/>
</dbReference>
<protein>
    <submittedName>
        <fullName evidence="9">ABC transporter permease subunit</fullName>
    </submittedName>
</protein>
<feature type="domain" description="ABC transmembrane type-1" evidence="8">
    <location>
        <begin position="54"/>
        <end position="271"/>
    </location>
</feature>
<dbReference type="GO" id="GO:0055085">
    <property type="term" value="P:transmembrane transport"/>
    <property type="evidence" value="ECO:0007669"/>
    <property type="project" value="InterPro"/>
</dbReference>
<dbReference type="CDD" id="cd06261">
    <property type="entry name" value="TM_PBP2"/>
    <property type="match status" value="1"/>
</dbReference>
<keyword evidence="10" id="KW-1185">Reference proteome</keyword>
<dbReference type="AlphaFoldDB" id="A0A838XWD4"/>
<comment type="similarity">
    <text evidence="7">Belongs to the binding-protein-dependent transport system permease family.</text>
</comment>
<keyword evidence="6 7" id="KW-0472">Membrane</keyword>
<dbReference type="PROSITE" id="PS50928">
    <property type="entry name" value="ABC_TM1"/>
    <property type="match status" value="2"/>
</dbReference>
<feature type="domain" description="ABC transmembrane type-1" evidence="8">
    <location>
        <begin position="354"/>
        <end position="545"/>
    </location>
</feature>
<dbReference type="PANTHER" id="PTHR30183:SF6">
    <property type="entry name" value="INNER MEMBRANE ABC TRANSPORTER PERMEASE PROTEIN YNJC"/>
    <property type="match status" value="1"/>
</dbReference>
<evidence type="ECO:0000256" key="5">
    <source>
        <dbReference type="ARBA" id="ARBA00022989"/>
    </source>
</evidence>
<dbReference type="EMBL" id="JACEON010000013">
    <property type="protein sequence ID" value="MBA4612806.1"/>
    <property type="molecule type" value="Genomic_DNA"/>
</dbReference>
<comment type="caution">
    <text evidence="9">The sequence shown here is derived from an EMBL/GenBank/DDBJ whole genome shotgun (WGS) entry which is preliminary data.</text>
</comment>
<feature type="transmembrane region" description="Helical" evidence="7">
    <location>
        <begin position="297"/>
        <end position="325"/>
    </location>
</feature>
<evidence type="ECO:0000259" key="8">
    <source>
        <dbReference type="PROSITE" id="PS50928"/>
    </source>
</evidence>
<evidence type="ECO:0000256" key="4">
    <source>
        <dbReference type="ARBA" id="ARBA00022692"/>
    </source>
</evidence>
<dbReference type="RefSeq" id="WP_181760994.1">
    <property type="nucleotide sequence ID" value="NZ_BMCR01000003.1"/>
</dbReference>
<feature type="transmembrane region" description="Helical" evidence="7">
    <location>
        <begin position="206"/>
        <end position="226"/>
    </location>
</feature>
<keyword evidence="3" id="KW-1003">Cell membrane</keyword>
<evidence type="ECO:0000256" key="3">
    <source>
        <dbReference type="ARBA" id="ARBA00022475"/>
    </source>
</evidence>
<keyword evidence="2 7" id="KW-0813">Transport</keyword>
<evidence type="ECO:0000313" key="10">
    <source>
        <dbReference type="Proteomes" id="UP000559404"/>
    </source>
</evidence>
<feature type="transmembrane region" description="Helical" evidence="7">
    <location>
        <begin position="145"/>
        <end position="169"/>
    </location>
</feature>
<feature type="transmembrane region" description="Helical" evidence="7">
    <location>
        <begin position="524"/>
        <end position="550"/>
    </location>
</feature>
<feature type="transmembrane region" description="Helical" evidence="7">
    <location>
        <begin position="58"/>
        <end position="83"/>
    </location>
</feature>
<evidence type="ECO:0000256" key="2">
    <source>
        <dbReference type="ARBA" id="ARBA00022448"/>
    </source>
</evidence>
<reference evidence="9 10" key="2">
    <citation type="submission" date="2020-08" db="EMBL/GenBank/DDBJ databases">
        <title>Stappia taiwanensis sp. nov., isolated from a coastal thermal spring.</title>
        <authorList>
            <person name="Kampfer P."/>
        </authorList>
    </citation>
    <scope>NUCLEOTIDE SEQUENCE [LARGE SCALE GENOMIC DNA]</scope>
    <source>
        <strain evidence="9 10">DSM 23284</strain>
    </source>
</reference>
<dbReference type="InterPro" id="IPR000515">
    <property type="entry name" value="MetI-like"/>
</dbReference>
<proteinExistence type="inferred from homology"/>
<dbReference type="Gene3D" id="1.10.3720.10">
    <property type="entry name" value="MetI-like"/>
    <property type="match status" value="2"/>
</dbReference>
<keyword evidence="5 7" id="KW-1133">Transmembrane helix</keyword>
<feature type="transmembrane region" description="Helical" evidence="7">
    <location>
        <begin position="393"/>
        <end position="416"/>
    </location>
</feature>
<feature type="transmembrane region" description="Helical" evidence="7">
    <location>
        <begin position="345"/>
        <end position="373"/>
    </location>
</feature>
<gene>
    <name evidence="9" type="ORF">H1W37_14160</name>
</gene>
<evidence type="ECO:0000256" key="7">
    <source>
        <dbReference type="RuleBase" id="RU363032"/>
    </source>
</evidence>
<comment type="subcellular location">
    <subcellularLocation>
        <location evidence="1 7">Cell membrane</location>
        <topology evidence="1 7">Multi-pass membrane protein</topology>
    </subcellularLocation>
</comment>
<accession>A0A838XWD4</accession>
<sequence>MLKLAPLGTLALMLGPVIAGLAGTVLPAFGYMPTLGGDSLSLAPFRDLLSRPGLATSLALSLGTGLAASLGAFIIVILFTAAFEGGRLFRVMRALLSPLLAVPHAAAAFGLAFLIAPSGWAMRLLSPWATGATRPPDLLIIGDPYGLSMTLGLMAKEVPFLLLMVLAALPQTDSLRARNVATGLGYARVAGWLSAVLPRLYPQIRLPVFAVIAYATSVVDVAIILGPTTPAPLAVRLVGWMRDPDLAMRFTASAGALLQLSVSALAIGLWVAGERLVARIGRARLRAGRRQAGERPFAAGAALAMGGLTAALLAGLLAIALWSFAGRWRFPGALPDTLTLTSWQAHLGHLGAASTVTLVIAVPVTLTALVLALACLEGETRKGIALRHRTLPLLYVPLIVPQIAFLFGFQILLLTLGIADTLLAVGLAHLVFVLPYVFLALSDPWRAIDPRYGHVASALGASPNRIFWRIRLPLALRAAATAAALGLAVSVAQYLPTLLIGGGRHATITTEAVALSAGGNRRLIALYAMTQMILPFLAFSLAALAPAVAFRRRQALRASA</sequence>
<feature type="transmembrane region" description="Helical" evidence="7">
    <location>
        <begin position="246"/>
        <end position="277"/>
    </location>
</feature>
<evidence type="ECO:0000313" key="9">
    <source>
        <dbReference type="EMBL" id="MBA4612806.1"/>
    </source>
</evidence>
<evidence type="ECO:0000256" key="1">
    <source>
        <dbReference type="ARBA" id="ARBA00004651"/>
    </source>
</evidence>
<dbReference type="Pfam" id="PF00528">
    <property type="entry name" value="BPD_transp_1"/>
    <property type="match status" value="1"/>
</dbReference>
<organism evidence="9 10">
    <name type="scientific">Stappia taiwanensis</name>
    <dbReference type="NCBI Taxonomy" id="992267"/>
    <lineage>
        <taxon>Bacteria</taxon>
        <taxon>Pseudomonadati</taxon>
        <taxon>Pseudomonadota</taxon>
        <taxon>Alphaproteobacteria</taxon>
        <taxon>Hyphomicrobiales</taxon>
        <taxon>Stappiaceae</taxon>
        <taxon>Stappia</taxon>
    </lineage>
</organism>
<dbReference type="GO" id="GO:0005886">
    <property type="term" value="C:plasma membrane"/>
    <property type="evidence" value="ECO:0007669"/>
    <property type="project" value="UniProtKB-SubCell"/>
</dbReference>
<keyword evidence="4 7" id="KW-0812">Transmembrane</keyword>
<feature type="transmembrane region" description="Helical" evidence="7">
    <location>
        <begin position="474"/>
        <end position="495"/>
    </location>
</feature>
<name>A0A838XWD4_9HYPH</name>
<feature type="transmembrane region" description="Helical" evidence="7">
    <location>
        <begin position="95"/>
        <end position="116"/>
    </location>
</feature>
<evidence type="ECO:0000256" key="6">
    <source>
        <dbReference type="ARBA" id="ARBA00023136"/>
    </source>
</evidence>
<dbReference type="Proteomes" id="UP000559404">
    <property type="component" value="Unassembled WGS sequence"/>
</dbReference>
<dbReference type="PANTHER" id="PTHR30183">
    <property type="entry name" value="MOLYBDENUM TRANSPORT SYSTEM PERMEASE PROTEIN MODB"/>
    <property type="match status" value="1"/>
</dbReference>
<dbReference type="SUPFAM" id="SSF161098">
    <property type="entry name" value="MetI-like"/>
    <property type="match status" value="2"/>
</dbReference>
<reference evidence="9 10" key="1">
    <citation type="submission" date="2020-07" db="EMBL/GenBank/DDBJ databases">
        <authorList>
            <person name="Li M."/>
        </authorList>
    </citation>
    <scope>NUCLEOTIDE SEQUENCE [LARGE SCALE GENOMIC DNA]</scope>
    <source>
        <strain evidence="9 10">DSM 23284</strain>
    </source>
</reference>
<feature type="transmembrane region" description="Helical" evidence="7">
    <location>
        <begin position="422"/>
        <end position="441"/>
    </location>
</feature>